<dbReference type="InterPro" id="IPR001711">
    <property type="entry name" value="PLipase_C_Pinositol-sp_Y"/>
</dbReference>
<dbReference type="CDD" id="cd13361">
    <property type="entry name" value="PH_PLC_beta"/>
    <property type="match status" value="1"/>
</dbReference>
<dbReference type="Pfam" id="PF09279">
    <property type="entry name" value="EF-hand_like"/>
    <property type="match status" value="1"/>
</dbReference>
<keyword evidence="6 7" id="KW-0807">Transducer</keyword>
<dbReference type="InterPro" id="IPR000008">
    <property type="entry name" value="C2_dom"/>
</dbReference>
<dbReference type="PRINTS" id="PR00390">
    <property type="entry name" value="PHPHLIPASEC"/>
</dbReference>
<dbReference type="Gene3D" id="2.30.29.240">
    <property type="match status" value="1"/>
</dbReference>
<feature type="binding site" evidence="9">
    <location>
        <position position="417"/>
    </location>
    <ligand>
        <name>Ca(2+)</name>
        <dbReference type="ChEBI" id="CHEBI:29108"/>
    </ligand>
</feature>
<keyword evidence="5 7" id="KW-0443">Lipid metabolism</keyword>
<organism evidence="14 15">
    <name type="scientific">Ramazzottius varieornatus</name>
    <name type="common">Water bear</name>
    <name type="synonym">Tardigrade</name>
    <dbReference type="NCBI Taxonomy" id="947166"/>
    <lineage>
        <taxon>Eukaryota</taxon>
        <taxon>Metazoa</taxon>
        <taxon>Ecdysozoa</taxon>
        <taxon>Tardigrada</taxon>
        <taxon>Eutardigrada</taxon>
        <taxon>Parachela</taxon>
        <taxon>Hypsibioidea</taxon>
        <taxon>Ramazzottiidae</taxon>
        <taxon>Ramazzottius</taxon>
    </lineage>
</organism>
<dbReference type="SUPFAM" id="SSF47473">
    <property type="entry name" value="EF-hand"/>
    <property type="match status" value="1"/>
</dbReference>
<evidence type="ECO:0000256" key="7">
    <source>
        <dbReference type="PIRNR" id="PIRNR000956"/>
    </source>
</evidence>
<dbReference type="InterPro" id="IPR017946">
    <property type="entry name" value="PLC-like_Pdiesterase_TIM-brl"/>
</dbReference>
<dbReference type="STRING" id="947166.A0A1D1UY09"/>
<dbReference type="GO" id="GO:0051209">
    <property type="term" value="P:release of sequestered calcium ion into cytosol"/>
    <property type="evidence" value="ECO:0007669"/>
    <property type="project" value="TreeGrafter"/>
</dbReference>
<feature type="region of interest" description="Disordered" evidence="11">
    <location>
        <begin position="469"/>
        <end position="518"/>
    </location>
</feature>
<sequence>MPMPAVSSYEKSFQRELTLPQALVSGCKALKYEHGALQVLAVTIGVDPNCFFLFYTDQHRKSECLDLASIRDTRIGEKRARLPRDPKLLQLCLIGSERDIPLEEKCMTLVVGSSYVDLRFISFIFAKRAEAHFWTKELFQLAYNFKTYNLSLERTLLKIYTRLKITSAPEVRIAVKDIIQYFYADKDDRRRCEKALEAHKNDPILLENFQFKDFLRLYSQIVPRPGEEKAIEQVFTSLTGSKSVKYLTDEQVKDFLNRTQRDPRLNEILHPHATVEGARKLIVDFEPHESMKTANQLSQDGLMRYLMSAENLIVHPSYFTIHQDMTQPLSSYFINSSHNTYLLGAQIKGKSSAEMYRQALLSGCRCVELDVWDGENDEPIITHGRTLTVPISIKEALDAIADYAFKTSDFPLILSLENRCSARLQDKLGRYLKRAFGPALLDKPLTTHALESGVLLPSPENLKNRILIKNKKRAPTVGPPPNVYKDPAGGDRLTPELEDVMDDSDTDEEAAPDDSPDVELDASVTAVSQSGQMVSSGNPMVETELSALVNYVQPTRLDSFELAKKRNRAYECVSLVEDRAMLLLKKDPVNFIDFNKRQLTRIYPNGTRVKSTNFLPFFYFSSGCQMVALNFQTADLGMQLNTAMFEQNGRSGFLIKPELMRRKDRTLDPFTESPLDGVVPAALTIRILSGLMLSFKRISSFVEVDMYGIVVDIDKKNHRTKSCPNNGMNPQYDQSNQPFSFRVTLPEMAYLRISVREERTSRLIGHCLLPVSKISPGYRHVVLRNEIGQTLPATVFVFVDVKDYVPSFQIDLANALENPISYQLEHHRKEKLDRLLDLTEDLEDQDPAVIEQVEDLRGNGALVTSHSEGDINGDHRPETPILARSPRDPAVVKDPRPSPLERFRSESMSGDRPKPLPGVPPPGTPHVPKRASIVAENSDDRAVQNRLLAVRAPSIEELKQQSKALKKICVKQNKELLKLQSKYDTNVKHLESAYDKEQGRMMVEHNKQRMALEKMISKGSKTERDLDTLLKSHESQRWDLCKKHAETLGALRKELYEKEFDINMGYHEEFYQAMEAEIKLQQIVLTEQLKNASKVNVDEMKNKLSQVAAKEMAELKAQNLDKVQFDQRRDDITQKNIHQAVAIAKKYDAFYEERKKTLAEEVQVLLGRVKRERAHVQQELENKCASKCRSLEEELKEKHLSAQ</sequence>
<dbReference type="SUPFAM" id="SSF49562">
    <property type="entry name" value="C2 domain (Calcium/lipid-binding domain, CaLB)"/>
    <property type="match status" value="1"/>
</dbReference>
<dbReference type="Pfam" id="PF00387">
    <property type="entry name" value="PI-PLC-Y"/>
    <property type="match status" value="1"/>
</dbReference>
<keyword evidence="1" id="KW-0597">Phosphoprotein</keyword>
<dbReference type="InterPro" id="IPR001192">
    <property type="entry name" value="PI-PLC_fam"/>
</dbReference>
<keyword evidence="9" id="KW-0479">Metal-binding</keyword>
<dbReference type="InterPro" id="IPR014815">
    <property type="entry name" value="PLC-beta_C"/>
</dbReference>
<dbReference type="PANTHER" id="PTHR10336:SF149">
    <property type="entry name" value="1-PHOSPHATIDYLINOSITOL 4,5-BISPHOSPHATE PHOSPHODIESTERASE CLASSES I AND II"/>
    <property type="match status" value="1"/>
</dbReference>
<evidence type="ECO:0000256" key="2">
    <source>
        <dbReference type="ARBA" id="ARBA00022801"/>
    </source>
</evidence>
<feature type="compositionally biased region" description="Acidic residues" evidence="11">
    <location>
        <begin position="496"/>
        <end position="518"/>
    </location>
</feature>
<dbReference type="InterPro" id="IPR016280">
    <property type="entry name" value="PLC-beta"/>
</dbReference>
<dbReference type="InterPro" id="IPR000909">
    <property type="entry name" value="PLipase_C_PInositol-sp_X_dom"/>
</dbReference>
<keyword evidence="2 7" id="KW-0378">Hydrolase</keyword>
<dbReference type="CDD" id="cd00275">
    <property type="entry name" value="C2_PLC_like"/>
    <property type="match status" value="1"/>
</dbReference>
<dbReference type="Gene3D" id="1.20.1230.10">
    <property type="entry name" value="Phospholipase C beta, distal C-terminal domain"/>
    <property type="match status" value="1"/>
</dbReference>
<dbReference type="Pfam" id="PF00168">
    <property type="entry name" value="C2"/>
    <property type="match status" value="1"/>
</dbReference>
<dbReference type="GO" id="GO:0046488">
    <property type="term" value="P:phosphatidylinositol metabolic process"/>
    <property type="evidence" value="ECO:0007669"/>
    <property type="project" value="TreeGrafter"/>
</dbReference>
<dbReference type="PROSITE" id="PS50008">
    <property type="entry name" value="PIPLC_Y_DOMAIN"/>
    <property type="match status" value="1"/>
</dbReference>
<dbReference type="Gene3D" id="2.60.40.150">
    <property type="entry name" value="C2 domain"/>
    <property type="match status" value="1"/>
</dbReference>
<dbReference type="InterPro" id="IPR015359">
    <property type="entry name" value="PLC_EF-hand-like"/>
</dbReference>
<name>A0A1D1UY09_RAMVA</name>
<evidence type="ECO:0000256" key="1">
    <source>
        <dbReference type="ARBA" id="ARBA00022553"/>
    </source>
</evidence>
<gene>
    <name evidence="14" type="primary">RvY_05231-1</name>
    <name evidence="14" type="synonym">RvY_05231.1</name>
    <name evidence="14" type="ORF">RvY_05231</name>
</gene>
<dbReference type="GO" id="GO:0005737">
    <property type="term" value="C:cytoplasm"/>
    <property type="evidence" value="ECO:0007669"/>
    <property type="project" value="TreeGrafter"/>
</dbReference>
<accession>A0A1D1UY09</accession>
<evidence type="ECO:0000256" key="3">
    <source>
        <dbReference type="ARBA" id="ARBA00022837"/>
    </source>
</evidence>
<dbReference type="PIRSF" id="PIRSF000956">
    <property type="entry name" value="PLC-beta"/>
    <property type="match status" value="1"/>
</dbReference>
<evidence type="ECO:0000259" key="13">
    <source>
        <dbReference type="PROSITE" id="PS50008"/>
    </source>
</evidence>
<keyword evidence="4 7" id="KW-0442">Lipid degradation</keyword>
<dbReference type="InterPro" id="IPR053945">
    <property type="entry name" value="PLCB1-4-like_EFh"/>
</dbReference>
<feature type="compositionally biased region" description="Pro residues" evidence="11">
    <location>
        <begin position="915"/>
        <end position="925"/>
    </location>
</feature>
<dbReference type="SUPFAM" id="SSF51695">
    <property type="entry name" value="PLC-like phosphodiesterases"/>
    <property type="match status" value="1"/>
</dbReference>
<comment type="cofactor">
    <cofactor evidence="9">
        <name>Ca(2+)</name>
        <dbReference type="ChEBI" id="CHEBI:29108"/>
    </cofactor>
    <text evidence="9">Binds 1 Ca(2+) ion per subunit.</text>
</comment>
<dbReference type="PROSITE" id="PS50007">
    <property type="entry name" value="PIPLC_X_DOMAIN"/>
    <property type="match status" value="1"/>
</dbReference>
<dbReference type="Gene3D" id="1.10.238.10">
    <property type="entry name" value="EF-hand"/>
    <property type="match status" value="1"/>
</dbReference>
<comment type="catalytic activity">
    <reaction evidence="7 10">
        <text>a 1,2-diacyl-sn-glycero-3-phospho-(1D-myo-inositol-4,5-bisphosphate) + H2O = 1D-myo-inositol 1,4,5-trisphosphate + a 1,2-diacyl-sn-glycerol + H(+)</text>
        <dbReference type="Rhea" id="RHEA:33179"/>
        <dbReference type="ChEBI" id="CHEBI:15377"/>
        <dbReference type="ChEBI" id="CHEBI:15378"/>
        <dbReference type="ChEBI" id="CHEBI:17815"/>
        <dbReference type="ChEBI" id="CHEBI:58456"/>
        <dbReference type="ChEBI" id="CHEBI:203600"/>
        <dbReference type="EC" id="3.1.4.11"/>
    </reaction>
</comment>
<proteinExistence type="predicted"/>
<dbReference type="InterPro" id="IPR037862">
    <property type="entry name" value="PLC-beta_PH"/>
</dbReference>
<feature type="compositionally biased region" description="Basic and acidic residues" evidence="11">
    <location>
        <begin position="885"/>
        <end position="914"/>
    </location>
</feature>
<dbReference type="Pfam" id="PF08703">
    <property type="entry name" value="PLC-beta_C"/>
    <property type="match status" value="1"/>
</dbReference>
<feature type="active site" evidence="8">
    <location>
        <position position="383"/>
    </location>
</feature>
<evidence type="ECO:0000256" key="9">
    <source>
        <dbReference type="PIRSR" id="PIRSR000956-2"/>
    </source>
</evidence>
<protein>
    <recommendedName>
        <fullName evidence="7">1-phosphatidylinositol 4,5-bisphosphate phosphodiesterase</fullName>
        <ecNumber evidence="7">3.1.4.11</ecNumber>
    </recommendedName>
</protein>
<dbReference type="SUPFAM" id="SSF69989">
    <property type="entry name" value="C-terminal domain of PLC-beta"/>
    <property type="match status" value="1"/>
</dbReference>
<feature type="compositionally biased region" description="Basic and acidic residues" evidence="11">
    <location>
        <begin position="867"/>
        <end position="878"/>
    </location>
</feature>
<feature type="binding site" evidence="9">
    <location>
        <position position="370"/>
    </location>
    <ligand>
        <name>Ca(2+)</name>
        <dbReference type="ChEBI" id="CHEBI:29108"/>
    </ligand>
</feature>
<keyword evidence="3 9" id="KW-0106">Calcium</keyword>
<dbReference type="InterPro" id="IPR035892">
    <property type="entry name" value="C2_domain_sf"/>
</dbReference>
<feature type="domain" description="PI-PLC Y-box" evidence="13">
    <location>
        <begin position="545"/>
        <end position="661"/>
    </location>
</feature>
<dbReference type="SMART" id="SM00239">
    <property type="entry name" value="C2"/>
    <property type="match status" value="1"/>
</dbReference>
<dbReference type="EMBL" id="BDGG01000002">
    <property type="protein sequence ID" value="GAU93265.1"/>
    <property type="molecule type" value="Genomic_DNA"/>
</dbReference>
<dbReference type="PANTHER" id="PTHR10336">
    <property type="entry name" value="PHOSPHOINOSITIDE-SPECIFIC PHOSPHOLIPASE C FAMILY PROTEIN"/>
    <property type="match status" value="1"/>
</dbReference>
<dbReference type="OrthoDB" id="269822at2759"/>
<dbReference type="Proteomes" id="UP000186922">
    <property type="component" value="Unassembled WGS sequence"/>
</dbReference>
<evidence type="ECO:0000259" key="12">
    <source>
        <dbReference type="PROSITE" id="PS50004"/>
    </source>
</evidence>
<dbReference type="EC" id="3.1.4.11" evidence="7"/>
<keyword evidence="15" id="KW-1185">Reference proteome</keyword>
<evidence type="ECO:0000256" key="4">
    <source>
        <dbReference type="ARBA" id="ARBA00022963"/>
    </source>
</evidence>
<dbReference type="AlphaFoldDB" id="A0A1D1UY09"/>
<evidence type="ECO:0000256" key="11">
    <source>
        <dbReference type="SAM" id="MobiDB-lite"/>
    </source>
</evidence>
<evidence type="ECO:0000256" key="8">
    <source>
        <dbReference type="PIRSR" id="PIRSR000956-1"/>
    </source>
</evidence>
<dbReference type="PROSITE" id="PS50004">
    <property type="entry name" value="C2"/>
    <property type="match status" value="1"/>
</dbReference>
<dbReference type="SMART" id="SM00148">
    <property type="entry name" value="PLCXc"/>
    <property type="match status" value="1"/>
</dbReference>
<dbReference type="Pfam" id="PF22631">
    <property type="entry name" value="PLCB1-4-like_EFh"/>
    <property type="match status" value="1"/>
</dbReference>
<dbReference type="GO" id="GO:0005509">
    <property type="term" value="F:calcium ion binding"/>
    <property type="evidence" value="ECO:0007669"/>
    <property type="project" value="UniProtKB-UniRule"/>
</dbReference>
<dbReference type="SMART" id="SM00149">
    <property type="entry name" value="PLCYc"/>
    <property type="match status" value="1"/>
</dbReference>
<evidence type="ECO:0000256" key="10">
    <source>
        <dbReference type="RuleBase" id="RU361133"/>
    </source>
</evidence>
<feature type="binding site" evidence="9">
    <location>
        <position position="339"/>
    </location>
    <ligand>
        <name>Ca(2+)</name>
        <dbReference type="ChEBI" id="CHEBI:29108"/>
    </ligand>
</feature>
<evidence type="ECO:0000313" key="15">
    <source>
        <dbReference type="Proteomes" id="UP000186922"/>
    </source>
</evidence>
<dbReference type="Pfam" id="PF17787">
    <property type="entry name" value="PH_14"/>
    <property type="match status" value="1"/>
</dbReference>
<feature type="active site" evidence="8">
    <location>
        <position position="338"/>
    </location>
</feature>
<reference evidence="14 15" key="1">
    <citation type="journal article" date="2016" name="Nat. Commun.">
        <title>Extremotolerant tardigrade genome and improved radiotolerance of human cultured cells by tardigrade-unique protein.</title>
        <authorList>
            <person name="Hashimoto T."/>
            <person name="Horikawa D.D."/>
            <person name="Saito Y."/>
            <person name="Kuwahara H."/>
            <person name="Kozuka-Hata H."/>
            <person name="Shin-I T."/>
            <person name="Minakuchi Y."/>
            <person name="Ohishi K."/>
            <person name="Motoyama A."/>
            <person name="Aizu T."/>
            <person name="Enomoto A."/>
            <person name="Kondo K."/>
            <person name="Tanaka S."/>
            <person name="Hara Y."/>
            <person name="Koshikawa S."/>
            <person name="Sagara H."/>
            <person name="Miura T."/>
            <person name="Yokobori S."/>
            <person name="Miyagawa K."/>
            <person name="Suzuki Y."/>
            <person name="Kubo T."/>
            <person name="Oyama M."/>
            <person name="Kohara Y."/>
            <person name="Fujiyama A."/>
            <person name="Arakawa K."/>
            <person name="Katayama T."/>
            <person name="Toyoda A."/>
            <person name="Kunieda T."/>
        </authorList>
    </citation>
    <scope>NUCLEOTIDE SEQUENCE [LARGE SCALE GENOMIC DNA]</scope>
    <source>
        <strain evidence="14 15">YOKOZUNA-1</strain>
    </source>
</reference>
<feature type="domain" description="C2" evidence="12">
    <location>
        <begin position="664"/>
        <end position="791"/>
    </location>
</feature>
<comment type="caution">
    <text evidence="14">The sequence shown here is derived from an EMBL/GenBank/DDBJ whole genome shotgun (WGS) entry which is preliminary data.</text>
</comment>
<dbReference type="Gene3D" id="3.20.20.190">
    <property type="entry name" value="Phosphatidylinositol (PI) phosphodiesterase"/>
    <property type="match status" value="1"/>
</dbReference>
<evidence type="ECO:0000256" key="5">
    <source>
        <dbReference type="ARBA" id="ARBA00023098"/>
    </source>
</evidence>
<feature type="binding site" evidence="9">
    <location>
        <position position="368"/>
    </location>
    <ligand>
        <name>Ca(2+)</name>
        <dbReference type="ChEBI" id="CHEBI:29108"/>
    </ligand>
</feature>
<dbReference type="GO" id="GO:0007186">
    <property type="term" value="P:G protein-coupled receptor signaling pathway"/>
    <property type="evidence" value="ECO:0007669"/>
    <property type="project" value="TreeGrafter"/>
</dbReference>
<dbReference type="GO" id="GO:0048015">
    <property type="term" value="P:phosphatidylinositol-mediated signaling"/>
    <property type="evidence" value="ECO:0007669"/>
    <property type="project" value="TreeGrafter"/>
</dbReference>
<evidence type="ECO:0000313" key="14">
    <source>
        <dbReference type="EMBL" id="GAU93265.1"/>
    </source>
</evidence>
<dbReference type="GO" id="GO:0004435">
    <property type="term" value="F:phosphatidylinositol-4,5-bisphosphate phospholipase C activity"/>
    <property type="evidence" value="ECO:0007669"/>
    <property type="project" value="UniProtKB-UniRule"/>
</dbReference>
<dbReference type="InterPro" id="IPR011992">
    <property type="entry name" value="EF-hand-dom_pair"/>
</dbReference>
<feature type="region of interest" description="Disordered" evidence="11">
    <location>
        <begin position="864"/>
        <end position="929"/>
    </location>
</feature>
<dbReference type="InterPro" id="IPR042531">
    <property type="entry name" value="PLC-beta_C_sf"/>
</dbReference>
<dbReference type="CDD" id="cd08591">
    <property type="entry name" value="PI-PLCc_beta"/>
    <property type="match status" value="1"/>
</dbReference>
<dbReference type="SUPFAM" id="SSF50729">
    <property type="entry name" value="PH domain-like"/>
    <property type="match status" value="1"/>
</dbReference>
<dbReference type="Pfam" id="PF00388">
    <property type="entry name" value="PI-PLC-X"/>
    <property type="match status" value="1"/>
</dbReference>
<dbReference type="GO" id="GO:0016042">
    <property type="term" value="P:lipid catabolic process"/>
    <property type="evidence" value="ECO:0007669"/>
    <property type="project" value="UniProtKB-KW"/>
</dbReference>
<evidence type="ECO:0000256" key="6">
    <source>
        <dbReference type="ARBA" id="ARBA00023224"/>
    </source>
</evidence>